<evidence type="ECO:0000313" key="3">
    <source>
        <dbReference type="Proteomes" id="UP000054538"/>
    </source>
</evidence>
<feature type="compositionally biased region" description="Polar residues" evidence="1">
    <location>
        <begin position="948"/>
        <end position="957"/>
    </location>
</feature>
<dbReference type="OrthoDB" id="3262497at2759"/>
<feature type="region of interest" description="Disordered" evidence="1">
    <location>
        <begin position="1"/>
        <end position="33"/>
    </location>
</feature>
<protein>
    <submittedName>
        <fullName evidence="2">Unplaced genomic scaffold scaffold_5, whole genome shotgun sequence</fullName>
    </submittedName>
</protein>
<feature type="compositionally biased region" description="Polar residues" evidence="1">
    <location>
        <begin position="750"/>
        <end position="774"/>
    </location>
</feature>
<organism evidence="2 3">
    <name type="scientific">Paxillus rubicundulus Ve08.2h10</name>
    <dbReference type="NCBI Taxonomy" id="930991"/>
    <lineage>
        <taxon>Eukaryota</taxon>
        <taxon>Fungi</taxon>
        <taxon>Dikarya</taxon>
        <taxon>Basidiomycota</taxon>
        <taxon>Agaricomycotina</taxon>
        <taxon>Agaricomycetes</taxon>
        <taxon>Agaricomycetidae</taxon>
        <taxon>Boletales</taxon>
        <taxon>Paxilineae</taxon>
        <taxon>Paxillaceae</taxon>
        <taxon>Paxillus</taxon>
    </lineage>
</organism>
<feature type="region of interest" description="Disordered" evidence="1">
    <location>
        <begin position="898"/>
        <end position="957"/>
    </location>
</feature>
<dbReference type="STRING" id="930991.A0A0D0EDA0"/>
<sequence>MNNPWATSCEPPEHYTHDQETDIGLPSWSSDNTTQWLEPARADGVLWESSAHDTHAWAPSTYDGIALSLNHEKSHSTPPLQDSCDAVHEGTDAGPLVRLASSSRASEPAVDELDAWAESTMLSASDDEWGTAWTTVPSSEGKQEAGQPPDEWETARQEREKLNRAVPPESLASMLRHCQQVSDEIWPARELPETNGNESWQTGFDGLETIAKLLDQLIADDLTLPPPVQFSATATAKAMNEALRLTRHMSMSGSSPLSLLLASKGSLDWERSIKDKQDIMQDAAPSGWRVLEKDDRSDPTEESKQKKASAGLLSFWNRRVPSIPGIAAETTKERSRSPARSSIDNVQSGTAPQPPQAALSPKPPSNATAAPPPPSVAPEIAPAPSAVSRFLNRFSRAKTSSIQHSSLALSSHDLEFLSDIVPSASDPDDDGQVDEDDLKTLSSATKSSPLPPKLPPPLAPPPKPPMPSSRPSSIIGLGMLDDKNTSGAEAPRRASPGPRLSSSPNVPVLAPPLPSMSVAPFLRSQSPAVPPKDVKPPLNTSIFATPVGAATASTSTRLQSNSQPNSRSHSPFTLPLSPKVLTSLSIPPLLPPPRISPPQTPRLTPRPSGEPSTAITPSSTSALWPDSTSSFHDFNESDDEFSAFATSSSQAAPFSFSSPNPPQRSLSPPAHRTYERTHYPSSSSASSVLSPASQNSGDRLRSARSSHSASFDDFDDFVSPPMGASAIRTPSPPPLPVKPQHQHQHPHPINTFTSQPPLTYQTHTPSHSQTFASPTVHTGLINSSYSSSSVSHADHQRIQSLVNHAAARGGLLWPNSPESPEEPRVTAILPPPWPSASPASLTGEVDLFGNVAVSGSGSGVRTPPLPLGSASIAGLGFTMVSSASSPVVSPIRAPPGGLGAGAGTMRQLSPSLPPLPSTSTPLLSFSSLGTPAPVPLAKLGSTGKPMKPTQTGGLSAQDLSFFEGL</sequence>
<dbReference type="AlphaFoldDB" id="A0A0D0EDA0"/>
<feature type="region of interest" description="Disordered" evidence="1">
    <location>
        <begin position="130"/>
        <end position="160"/>
    </location>
</feature>
<name>A0A0D0EDA0_9AGAM</name>
<feature type="region of interest" description="Disordered" evidence="1">
    <location>
        <begin position="553"/>
        <end position="632"/>
    </location>
</feature>
<reference evidence="2 3" key="1">
    <citation type="submission" date="2014-04" db="EMBL/GenBank/DDBJ databases">
        <authorList>
            <consortium name="DOE Joint Genome Institute"/>
            <person name="Kuo A."/>
            <person name="Kohler A."/>
            <person name="Jargeat P."/>
            <person name="Nagy L.G."/>
            <person name="Floudas D."/>
            <person name="Copeland A."/>
            <person name="Barry K.W."/>
            <person name="Cichocki N."/>
            <person name="Veneault-Fourrey C."/>
            <person name="LaButti K."/>
            <person name="Lindquist E.A."/>
            <person name="Lipzen A."/>
            <person name="Lundell T."/>
            <person name="Morin E."/>
            <person name="Murat C."/>
            <person name="Sun H."/>
            <person name="Tunlid A."/>
            <person name="Henrissat B."/>
            <person name="Grigoriev I.V."/>
            <person name="Hibbett D.S."/>
            <person name="Martin F."/>
            <person name="Nordberg H.P."/>
            <person name="Cantor M.N."/>
            <person name="Hua S.X."/>
        </authorList>
    </citation>
    <scope>NUCLEOTIDE SEQUENCE [LARGE SCALE GENOMIC DNA]</scope>
    <source>
        <strain evidence="2 3">Ve08.2h10</strain>
    </source>
</reference>
<accession>A0A0D0EDA0</accession>
<feature type="region of interest" description="Disordered" evidence="1">
    <location>
        <begin position="651"/>
        <end position="774"/>
    </location>
</feature>
<feature type="compositionally biased region" description="Low complexity" evidence="1">
    <location>
        <begin position="611"/>
        <end position="622"/>
    </location>
</feature>
<feature type="compositionally biased region" description="Pro residues" evidence="1">
    <location>
        <begin position="588"/>
        <end position="600"/>
    </location>
</feature>
<reference evidence="3" key="2">
    <citation type="submission" date="2015-01" db="EMBL/GenBank/DDBJ databases">
        <title>Evolutionary Origins and Diversification of the Mycorrhizal Mutualists.</title>
        <authorList>
            <consortium name="DOE Joint Genome Institute"/>
            <consortium name="Mycorrhizal Genomics Consortium"/>
            <person name="Kohler A."/>
            <person name="Kuo A."/>
            <person name="Nagy L.G."/>
            <person name="Floudas D."/>
            <person name="Copeland A."/>
            <person name="Barry K.W."/>
            <person name="Cichocki N."/>
            <person name="Veneault-Fourrey C."/>
            <person name="LaButti K."/>
            <person name="Lindquist E.A."/>
            <person name="Lipzen A."/>
            <person name="Lundell T."/>
            <person name="Morin E."/>
            <person name="Murat C."/>
            <person name="Riley R."/>
            <person name="Ohm R."/>
            <person name="Sun H."/>
            <person name="Tunlid A."/>
            <person name="Henrissat B."/>
            <person name="Grigoriev I.V."/>
            <person name="Hibbett D.S."/>
            <person name="Martin F."/>
        </authorList>
    </citation>
    <scope>NUCLEOTIDE SEQUENCE [LARGE SCALE GENOMIC DNA]</scope>
    <source>
        <strain evidence="3">Ve08.2h10</strain>
    </source>
</reference>
<feature type="region of interest" description="Disordered" evidence="1">
    <location>
        <begin position="442"/>
        <end position="508"/>
    </location>
</feature>
<feature type="compositionally biased region" description="Basic and acidic residues" evidence="1">
    <location>
        <begin position="11"/>
        <end position="20"/>
    </location>
</feature>
<dbReference type="EMBL" id="KN824827">
    <property type="protein sequence ID" value="KIL00756.1"/>
    <property type="molecule type" value="Genomic_DNA"/>
</dbReference>
<evidence type="ECO:0000313" key="2">
    <source>
        <dbReference type="EMBL" id="KIL00756.1"/>
    </source>
</evidence>
<proteinExistence type="predicted"/>
<feature type="compositionally biased region" description="Polar residues" evidence="1">
    <location>
        <begin position="338"/>
        <end position="351"/>
    </location>
</feature>
<dbReference type="InParanoid" id="A0A0D0EDA0"/>
<feature type="compositionally biased region" description="Low complexity" evidence="1">
    <location>
        <begin position="917"/>
        <end position="931"/>
    </location>
</feature>
<feature type="compositionally biased region" description="Pro residues" evidence="1">
    <location>
        <begin position="449"/>
        <end position="468"/>
    </location>
</feature>
<dbReference type="HOGENOM" id="CLU_006928_0_0_1"/>
<feature type="compositionally biased region" description="Polar residues" evidence="1">
    <location>
        <begin position="553"/>
        <end position="571"/>
    </location>
</feature>
<feature type="region of interest" description="Disordered" evidence="1">
    <location>
        <begin position="326"/>
        <end position="381"/>
    </location>
</feature>
<feature type="compositionally biased region" description="Low complexity" evidence="1">
    <location>
        <begin position="681"/>
        <end position="696"/>
    </location>
</feature>
<evidence type="ECO:0000256" key="1">
    <source>
        <dbReference type="SAM" id="MobiDB-lite"/>
    </source>
</evidence>
<dbReference type="InterPro" id="IPR018247">
    <property type="entry name" value="EF_Hand_1_Ca_BS"/>
</dbReference>
<gene>
    <name evidence="2" type="ORF">PAXRUDRAFT_129106</name>
</gene>
<dbReference type="PROSITE" id="PS00018">
    <property type="entry name" value="EF_HAND_1"/>
    <property type="match status" value="1"/>
</dbReference>
<feature type="compositionally biased region" description="Basic and acidic residues" evidence="1">
    <location>
        <begin position="290"/>
        <end position="305"/>
    </location>
</feature>
<dbReference type="Proteomes" id="UP000054538">
    <property type="component" value="Unassembled WGS sequence"/>
</dbReference>
<keyword evidence="3" id="KW-1185">Reference proteome</keyword>
<feature type="region of interest" description="Disordered" evidence="1">
    <location>
        <begin position="279"/>
        <end position="309"/>
    </location>
</feature>